<evidence type="ECO:0000313" key="3">
    <source>
        <dbReference type="Proteomes" id="UP000325333"/>
    </source>
</evidence>
<organism evidence="2 3">
    <name type="scientific">Azospirillum argentinense</name>
    <dbReference type="NCBI Taxonomy" id="2970906"/>
    <lineage>
        <taxon>Bacteria</taxon>
        <taxon>Pseudomonadati</taxon>
        <taxon>Pseudomonadota</taxon>
        <taxon>Alphaproteobacteria</taxon>
        <taxon>Rhodospirillales</taxon>
        <taxon>Azospirillaceae</taxon>
        <taxon>Azospirillum</taxon>
    </lineage>
</organism>
<sequence>MISDYYGSPPPDLSGFARTADPSFTGQARVPAGTAGAPALAINGDPDTGLFAPGADTLALSTGGAERARVDAAGNLVVGGLSSIQPGTAPTYRAGALQVRSAGAGMNIERYTSAGSSPPALYLAKSNNVTPGWHGAVSDGTITGEIQFHGSDGAKFLATAAIRSAVDGAPGTDDMPGRLLFLTTMDGGTMPTERMRISANGTVTMGATPGGESLRVTPVAAAVNTLEAAGAVSGAAPTLSVQGANADIDLKLSPKGAGHVRFGQYTAAGGLSLAGYVEIKDAGGVVRRLAIVN</sequence>
<comment type="caution">
    <text evidence="2">The sequence shown here is derived from an EMBL/GenBank/DDBJ whole genome shotgun (WGS) entry which is preliminary data.</text>
</comment>
<evidence type="ECO:0000313" key="2">
    <source>
        <dbReference type="EMBL" id="KAA1053990.1"/>
    </source>
</evidence>
<feature type="region of interest" description="Disordered" evidence="1">
    <location>
        <begin position="1"/>
        <end position="25"/>
    </location>
</feature>
<accession>A0A5B0KQV9</accession>
<evidence type="ECO:0000256" key="1">
    <source>
        <dbReference type="SAM" id="MobiDB-lite"/>
    </source>
</evidence>
<dbReference type="RefSeq" id="WP_149650812.1">
    <property type="nucleotide sequence ID" value="NZ_VEWN01000012.1"/>
</dbReference>
<dbReference type="AlphaFoldDB" id="A0A5B0KQV9"/>
<dbReference type="Proteomes" id="UP000325333">
    <property type="component" value="Unassembled WGS sequence"/>
</dbReference>
<proteinExistence type="predicted"/>
<gene>
    <name evidence="2" type="ORF">FH063_002225</name>
</gene>
<protein>
    <submittedName>
        <fullName evidence="2">Uncharacterized protein</fullName>
    </submittedName>
</protein>
<name>A0A5B0KQV9_9PROT</name>
<reference evidence="2 3" key="1">
    <citation type="submission" date="2019-07" db="EMBL/GenBank/DDBJ databases">
        <title>Genome sequencing of the stress-tolerant strain Azospirillum brasilense Az19.</title>
        <authorList>
            <person name="Maroniche G.A."/>
            <person name="Garcia J.E."/>
            <person name="Pagnussat L."/>
            <person name="Amenta M."/>
            <person name="Creus C.M."/>
        </authorList>
    </citation>
    <scope>NUCLEOTIDE SEQUENCE [LARGE SCALE GENOMIC DNA]</scope>
    <source>
        <strain evidence="2 3">Az19</strain>
    </source>
</reference>
<dbReference type="EMBL" id="VEWN01000012">
    <property type="protein sequence ID" value="KAA1053990.1"/>
    <property type="molecule type" value="Genomic_DNA"/>
</dbReference>